<feature type="domain" description="Myb-like" evidence="5">
    <location>
        <begin position="71"/>
        <end position="117"/>
    </location>
</feature>
<evidence type="ECO:0000259" key="5">
    <source>
        <dbReference type="PROSITE" id="PS50090"/>
    </source>
</evidence>
<feature type="domain" description="HTH myb-type" evidence="6">
    <location>
        <begin position="170"/>
        <end position="224"/>
    </location>
</feature>
<protein>
    <recommendedName>
        <fullName evidence="9">Myb-like DNA-binding domain protein</fullName>
    </recommendedName>
</protein>
<evidence type="ECO:0000256" key="3">
    <source>
        <dbReference type="ARBA" id="ARBA00023163"/>
    </source>
</evidence>
<evidence type="ECO:0000256" key="1">
    <source>
        <dbReference type="ARBA" id="ARBA00023015"/>
    </source>
</evidence>
<keyword evidence="1" id="KW-0805">Transcription regulation</keyword>
<feature type="domain" description="HTH myb-type" evidence="6">
    <location>
        <begin position="123"/>
        <end position="169"/>
    </location>
</feature>
<dbReference type="SMART" id="SM00717">
    <property type="entry name" value="SANT"/>
    <property type="match status" value="3"/>
</dbReference>
<evidence type="ECO:0000256" key="2">
    <source>
        <dbReference type="ARBA" id="ARBA00023125"/>
    </source>
</evidence>
<sequence>MFEDNIHDIQFLKGTNSYRNPVSVFNFKIQALKFLIFMSFPINISPNRKTIDQQIYYMEQKNKEASIQIKKRKHWTSKEDKLLEKAVQLHNSNWKTIAEYLIGRNASQCQQRWKRIKPYSIEKRNFWSPQEDELLKGLATQHHFEWKKITGFFQNRSNKQIRERYINHLDPLINKNPWTEEEDQSVWALYQQFGPRWSKISSILKGRPENSIKNRFYGHIRQFYAQEQNPYYIVTEQKKSLEIDEKEELQQRDITSLCKKNTIFKNKNLNNKKVIINLKPNSLDNIDQSNMIQEISKRKMNDMDFEQFFVSEQQRDSSYSKQLYRCNNIENYSIINFQSIEYDNNEDSFMQIENRLITSTYEFDFMQNQQPKICSDQNAKS</sequence>
<evidence type="ECO:0000313" key="7">
    <source>
        <dbReference type="EMBL" id="CAD8175251.1"/>
    </source>
</evidence>
<accession>A0A8S1VF52</accession>
<dbReference type="InterPro" id="IPR017930">
    <property type="entry name" value="Myb_dom"/>
</dbReference>
<dbReference type="OrthoDB" id="2143914at2759"/>
<dbReference type="GO" id="GO:0042795">
    <property type="term" value="P:snRNA transcription by RNA polymerase II"/>
    <property type="evidence" value="ECO:0007669"/>
    <property type="project" value="TreeGrafter"/>
</dbReference>
<feature type="domain" description="HTH myb-type" evidence="6">
    <location>
        <begin position="67"/>
        <end position="121"/>
    </location>
</feature>
<keyword evidence="3" id="KW-0804">Transcription</keyword>
<dbReference type="GO" id="GO:0042796">
    <property type="term" value="P:snRNA transcription by RNA polymerase III"/>
    <property type="evidence" value="ECO:0007669"/>
    <property type="project" value="TreeGrafter"/>
</dbReference>
<keyword evidence="8" id="KW-1185">Reference proteome</keyword>
<dbReference type="InterPro" id="IPR051575">
    <property type="entry name" value="Myb-like_DNA-bd"/>
</dbReference>
<dbReference type="PROSITE" id="PS50090">
    <property type="entry name" value="MYB_LIKE"/>
    <property type="match status" value="3"/>
</dbReference>
<evidence type="ECO:0000256" key="4">
    <source>
        <dbReference type="ARBA" id="ARBA00023242"/>
    </source>
</evidence>
<gene>
    <name evidence="7" type="ORF">PPENT_87.1.T0620248</name>
</gene>
<comment type="caution">
    <text evidence="7">The sequence shown here is derived from an EMBL/GenBank/DDBJ whole genome shotgun (WGS) entry which is preliminary data.</text>
</comment>
<dbReference type="GO" id="GO:0000978">
    <property type="term" value="F:RNA polymerase II cis-regulatory region sequence-specific DNA binding"/>
    <property type="evidence" value="ECO:0007669"/>
    <property type="project" value="TreeGrafter"/>
</dbReference>
<dbReference type="Pfam" id="PF00249">
    <property type="entry name" value="Myb_DNA-binding"/>
    <property type="match status" value="1"/>
</dbReference>
<dbReference type="GO" id="GO:0019185">
    <property type="term" value="C:snRNA-activating protein complex"/>
    <property type="evidence" value="ECO:0007669"/>
    <property type="project" value="TreeGrafter"/>
</dbReference>
<name>A0A8S1VF52_9CILI</name>
<feature type="domain" description="Myb-like" evidence="5">
    <location>
        <begin position="123"/>
        <end position="169"/>
    </location>
</feature>
<dbReference type="AlphaFoldDB" id="A0A8S1VF52"/>
<keyword evidence="4" id="KW-0539">Nucleus</keyword>
<keyword evidence="2" id="KW-0238">DNA-binding</keyword>
<dbReference type="Pfam" id="PF13921">
    <property type="entry name" value="Myb_DNA-bind_6"/>
    <property type="match status" value="1"/>
</dbReference>
<proteinExistence type="predicted"/>
<dbReference type="Proteomes" id="UP000689195">
    <property type="component" value="Unassembled WGS sequence"/>
</dbReference>
<feature type="domain" description="Myb-like" evidence="5">
    <location>
        <begin position="170"/>
        <end position="220"/>
    </location>
</feature>
<dbReference type="EMBL" id="CAJJDO010000062">
    <property type="protein sequence ID" value="CAD8175251.1"/>
    <property type="molecule type" value="Genomic_DNA"/>
</dbReference>
<reference evidence="7" key="1">
    <citation type="submission" date="2021-01" db="EMBL/GenBank/DDBJ databases">
        <authorList>
            <consortium name="Genoscope - CEA"/>
            <person name="William W."/>
        </authorList>
    </citation>
    <scope>NUCLEOTIDE SEQUENCE</scope>
</reference>
<dbReference type="PROSITE" id="PS51294">
    <property type="entry name" value="HTH_MYB"/>
    <property type="match status" value="3"/>
</dbReference>
<dbReference type="CDD" id="cd00167">
    <property type="entry name" value="SANT"/>
    <property type="match status" value="3"/>
</dbReference>
<evidence type="ECO:0008006" key="9">
    <source>
        <dbReference type="Google" id="ProtNLM"/>
    </source>
</evidence>
<dbReference type="GO" id="GO:0001006">
    <property type="term" value="F:RNA polymerase III type 3 promoter sequence-specific DNA binding"/>
    <property type="evidence" value="ECO:0007669"/>
    <property type="project" value="TreeGrafter"/>
</dbReference>
<organism evidence="7 8">
    <name type="scientific">Paramecium pentaurelia</name>
    <dbReference type="NCBI Taxonomy" id="43138"/>
    <lineage>
        <taxon>Eukaryota</taxon>
        <taxon>Sar</taxon>
        <taxon>Alveolata</taxon>
        <taxon>Ciliophora</taxon>
        <taxon>Intramacronucleata</taxon>
        <taxon>Oligohymenophorea</taxon>
        <taxon>Peniculida</taxon>
        <taxon>Parameciidae</taxon>
        <taxon>Paramecium</taxon>
    </lineage>
</organism>
<evidence type="ECO:0000259" key="6">
    <source>
        <dbReference type="PROSITE" id="PS51294"/>
    </source>
</evidence>
<dbReference type="PANTHER" id="PTHR46621:SF1">
    <property type="entry name" value="SNRNA-ACTIVATING PROTEIN COMPLEX SUBUNIT 4"/>
    <property type="match status" value="1"/>
</dbReference>
<evidence type="ECO:0000313" key="8">
    <source>
        <dbReference type="Proteomes" id="UP000689195"/>
    </source>
</evidence>
<dbReference type="PANTHER" id="PTHR46621">
    <property type="entry name" value="SNRNA-ACTIVATING PROTEIN COMPLEX SUBUNIT 4"/>
    <property type="match status" value="1"/>
</dbReference>
<dbReference type="InterPro" id="IPR001005">
    <property type="entry name" value="SANT/Myb"/>
</dbReference>